<comment type="subcellular location">
    <subcellularLocation>
        <location evidence="1">Membrane</location>
        <topology evidence="1">Multi-pass membrane protein</topology>
    </subcellularLocation>
</comment>
<dbReference type="GO" id="GO:0016874">
    <property type="term" value="F:ligase activity"/>
    <property type="evidence" value="ECO:0007669"/>
    <property type="project" value="UniProtKB-KW"/>
</dbReference>
<keyword evidence="4 5" id="KW-0472">Membrane</keyword>
<accession>A0ABU2YD14</accession>
<comment type="caution">
    <text evidence="7">The sequence shown here is derived from an EMBL/GenBank/DDBJ whole genome shotgun (WGS) entry which is preliminary data.</text>
</comment>
<feature type="transmembrane region" description="Helical" evidence="5">
    <location>
        <begin position="97"/>
        <end position="115"/>
    </location>
</feature>
<dbReference type="Pfam" id="PF04932">
    <property type="entry name" value="Wzy_C"/>
    <property type="match status" value="1"/>
</dbReference>
<feature type="transmembrane region" description="Helical" evidence="5">
    <location>
        <begin position="245"/>
        <end position="264"/>
    </location>
</feature>
<evidence type="ECO:0000256" key="4">
    <source>
        <dbReference type="ARBA" id="ARBA00023136"/>
    </source>
</evidence>
<feature type="transmembrane region" description="Helical" evidence="5">
    <location>
        <begin position="222"/>
        <end position="239"/>
    </location>
</feature>
<feature type="transmembrane region" description="Helical" evidence="5">
    <location>
        <begin position="46"/>
        <end position="66"/>
    </location>
</feature>
<protein>
    <submittedName>
        <fullName evidence="7">O-antigen ligase family protein</fullName>
    </submittedName>
</protein>
<dbReference type="Proteomes" id="UP001254488">
    <property type="component" value="Unassembled WGS sequence"/>
</dbReference>
<dbReference type="InterPro" id="IPR007016">
    <property type="entry name" value="O-antigen_ligase-rel_domated"/>
</dbReference>
<keyword evidence="8" id="KW-1185">Reference proteome</keyword>
<sequence>MQLIALHGALGFATYLFEITSRLFFFVALCYFLYRILKNKNKNEEVLVAAGYVVGFEVFSRMTGGISFSYEFAKYAVMGFMVLGLFFKGFKRNSLPYFMYLVFLIPGILFSAINLNYDSPFFNLIGFNLSGPICIGICALYCNGRKIPFQRLQNITLAILLPIISMTVYLYFYTPNIRDVLSGTQSNFEASGGFGPNQVATILGLGLFILFTRLLIVKNKTINILDFALLALIGYRGIVTFSRGGIITGVGCIIIFLIIYFIRSKAQQKANLIPKIVTIVAIFAATWIVSSISTLGLIDKRYSNQDAAGRVKEDITTGRSELILAELNAFFENPVTGIGVGKIKEYREAQTGKIVATHNEVTRILSEHGIFGMGALAILFFTPLIIRIKDRSNLFALSFFAFWFLTINHSSMRIAAPAFIYGLCLISIINVKKKKAIIHRK</sequence>
<feature type="transmembrane region" description="Helical" evidence="5">
    <location>
        <begin position="121"/>
        <end position="142"/>
    </location>
</feature>
<feature type="transmembrane region" description="Helical" evidence="5">
    <location>
        <begin position="12"/>
        <end position="34"/>
    </location>
</feature>
<keyword evidence="2 5" id="KW-0812">Transmembrane</keyword>
<evidence type="ECO:0000313" key="7">
    <source>
        <dbReference type="EMBL" id="MDT0556056.1"/>
    </source>
</evidence>
<evidence type="ECO:0000259" key="6">
    <source>
        <dbReference type="Pfam" id="PF04932"/>
    </source>
</evidence>
<feature type="transmembrane region" description="Helical" evidence="5">
    <location>
        <begin position="368"/>
        <end position="386"/>
    </location>
</feature>
<evidence type="ECO:0000256" key="2">
    <source>
        <dbReference type="ARBA" id="ARBA00022692"/>
    </source>
</evidence>
<feature type="transmembrane region" description="Helical" evidence="5">
    <location>
        <begin position="194"/>
        <end position="215"/>
    </location>
</feature>
<dbReference type="RefSeq" id="WP_311333009.1">
    <property type="nucleotide sequence ID" value="NZ_JAVRHZ010000004.1"/>
</dbReference>
<dbReference type="InterPro" id="IPR051533">
    <property type="entry name" value="WaaL-like"/>
</dbReference>
<feature type="transmembrane region" description="Helical" evidence="5">
    <location>
        <begin position="154"/>
        <end position="174"/>
    </location>
</feature>
<feature type="transmembrane region" description="Helical" evidence="5">
    <location>
        <begin position="276"/>
        <end position="298"/>
    </location>
</feature>
<proteinExistence type="predicted"/>
<keyword evidence="7" id="KW-0436">Ligase</keyword>
<organism evidence="7 8">
    <name type="scientific">Patiriisocius hiemis</name>
    <dbReference type="NCBI Taxonomy" id="3075604"/>
    <lineage>
        <taxon>Bacteria</taxon>
        <taxon>Pseudomonadati</taxon>
        <taxon>Bacteroidota</taxon>
        <taxon>Flavobacteriia</taxon>
        <taxon>Flavobacteriales</taxon>
        <taxon>Flavobacteriaceae</taxon>
        <taxon>Patiriisocius</taxon>
    </lineage>
</organism>
<feature type="transmembrane region" description="Helical" evidence="5">
    <location>
        <begin position="393"/>
        <end position="408"/>
    </location>
</feature>
<evidence type="ECO:0000256" key="3">
    <source>
        <dbReference type="ARBA" id="ARBA00022989"/>
    </source>
</evidence>
<feature type="transmembrane region" description="Helical" evidence="5">
    <location>
        <begin position="414"/>
        <end position="431"/>
    </location>
</feature>
<feature type="transmembrane region" description="Helical" evidence="5">
    <location>
        <begin position="72"/>
        <end position="90"/>
    </location>
</feature>
<evidence type="ECO:0000256" key="1">
    <source>
        <dbReference type="ARBA" id="ARBA00004141"/>
    </source>
</evidence>
<dbReference type="PANTHER" id="PTHR37422:SF17">
    <property type="entry name" value="O-ANTIGEN LIGASE"/>
    <property type="match status" value="1"/>
</dbReference>
<evidence type="ECO:0000313" key="8">
    <source>
        <dbReference type="Proteomes" id="UP001254488"/>
    </source>
</evidence>
<gene>
    <name evidence="7" type="ORF">RM538_08580</name>
</gene>
<feature type="domain" description="O-antigen ligase-related" evidence="6">
    <location>
        <begin position="229"/>
        <end position="375"/>
    </location>
</feature>
<dbReference type="PANTHER" id="PTHR37422">
    <property type="entry name" value="TEICHURONIC ACID BIOSYNTHESIS PROTEIN TUAE"/>
    <property type="match status" value="1"/>
</dbReference>
<dbReference type="EMBL" id="JAVRHZ010000004">
    <property type="protein sequence ID" value="MDT0556056.1"/>
    <property type="molecule type" value="Genomic_DNA"/>
</dbReference>
<name>A0ABU2YD14_9FLAO</name>
<reference evidence="7 8" key="1">
    <citation type="submission" date="2023-09" db="EMBL/GenBank/DDBJ databases">
        <authorList>
            <person name="Rey-Velasco X."/>
        </authorList>
    </citation>
    <scope>NUCLEOTIDE SEQUENCE [LARGE SCALE GENOMIC DNA]</scope>
    <source>
        <strain evidence="7 8">W242</strain>
    </source>
</reference>
<keyword evidence="3 5" id="KW-1133">Transmembrane helix</keyword>
<evidence type="ECO:0000256" key="5">
    <source>
        <dbReference type="SAM" id="Phobius"/>
    </source>
</evidence>